<accession>A0A517SST5</accession>
<organism evidence="1 2">
    <name type="scientific">Stieleria bergensis</name>
    <dbReference type="NCBI Taxonomy" id="2528025"/>
    <lineage>
        <taxon>Bacteria</taxon>
        <taxon>Pseudomonadati</taxon>
        <taxon>Planctomycetota</taxon>
        <taxon>Planctomycetia</taxon>
        <taxon>Pirellulales</taxon>
        <taxon>Pirellulaceae</taxon>
        <taxon>Stieleria</taxon>
    </lineage>
</organism>
<protein>
    <submittedName>
        <fullName evidence="1">Uncharacterized protein</fullName>
    </submittedName>
</protein>
<sequence>MSPAGAFAVDRRIVEALSAFIETRCECRFAFLFDRPSNLAERPLPASSPQRHVPLRHAPCFTRLINQRSANVTADVLQSFLAWQAGSSLNRYRLRFQ</sequence>
<name>A0A517SST5_9BACT</name>
<proteinExistence type="predicted"/>
<reference evidence="1 2" key="1">
    <citation type="submission" date="2019-02" db="EMBL/GenBank/DDBJ databases">
        <title>Deep-cultivation of Planctomycetes and their phenomic and genomic characterization uncovers novel biology.</title>
        <authorList>
            <person name="Wiegand S."/>
            <person name="Jogler M."/>
            <person name="Boedeker C."/>
            <person name="Pinto D."/>
            <person name="Vollmers J."/>
            <person name="Rivas-Marin E."/>
            <person name="Kohn T."/>
            <person name="Peeters S.H."/>
            <person name="Heuer A."/>
            <person name="Rast P."/>
            <person name="Oberbeckmann S."/>
            <person name="Bunk B."/>
            <person name="Jeske O."/>
            <person name="Meyerdierks A."/>
            <person name="Storesund J.E."/>
            <person name="Kallscheuer N."/>
            <person name="Luecker S."/>
            <person name="Lage O.M."/>
            <person name="Pohl T."/>
            <person name="Merkel B.J."/>
            <person name="Hornburger P."/>
            <person name="Mueller R.-W."/>
            <person name="Bruemmer F."/>
            <person name="Labrenz M."/>
            <person name="Spormann A.M."/>
            <person name="Op den Camp H."/>
            <person name="Overmann J."/>
            <person name="Amann R."/>
            <person name="Jetten M.S.M."/>
            <person name="Mascher T."/>
            <person name="Medema M.H."/>
            <person name="Devos D.P."/>
            <person name="Kaster A.-K."/>
            <person name="Ovreas L."/>
            <person name="Rohde M."/>
            <person name="Galperin M.Y."/>
            <person name="Jogler C."/>
        </authorList>
    </citation>
    <scope>NUCLEOTIDE SEQUENCE [LARGE SCALE GENOMIC DNA]</scope>
    <source>
        <strain evidence="1 2">SV_7m_r</strain>
    </source>
</reference>
<dbReference type="EMBL" id="CP036272">
    <property type="protein sequence ID" value="QDT59178.1"/>
    <property type="molecule type" value="Genomic_DNA"/>
</dbReference>
<dbReference type="Proteomes" id="UP000315003">
    <property type="component" value="Chromosome"/>
</dbReference>
<evidence type="ECO:0000313" key="1">
    <source>
        <dbReference type="EMBL" id="QDT59178.1"/>
    </source>
</evidence>
<gene>
    <name evidence="1" type="ORF">SV7mr_16850</name>
</gene>
<evidence type="ECO:0000313" key="2">
    <source>
        <dbReference type="Proteomes" id="UP000315003"/>
    </source>
</evidence>
<keyword evidence="2" id="KW-1185">Reference proteome</keyword>
<dbReference type="AlphaFoldDB" id="A0A517SST5"/>